<feature type="domain" description="Solute-binding protein family 5" evidence="5">
    <location>
        <begin position="106"/>
        <end position="521"/>
    </location>
</feature>
<dbReference type="Gene3D" id="3.40.190.10">
    <property type="entry name" value="Periplasmic binding protein-like II"/>
    <property type="match status" value="1"/>
</dbReference>
<evidence type="ECO:0000313" key="7">
    <source>
        <dbReference type="Proteomes" id="UP000191135"/>
    </source>
</evidence>
<dbReference type="CDD" id="cd08497">
    <property type="entry name" value="MbnE-like"/>
    <property type="match status" value="1"/>
</dbReference>
<comment type="subcellular location">
    <subcellularLocation>
        <location evidence="1">Periplasm</location>
    </subcellularLocation>
</comment>
<feature type="chain" id="PRO_5010711871" evidence="4">
    <location>
        <begin position="24"/>
        <end position="609"/>
    </location>
</feature>
<organism evidence="6 7">
    <name type="scientific">Martelella mediterranea DSM 17316</name>
    <dbReference type="NCBI Taxonomy" id="1122214"/>
    <lineage>
        <taxon>Bacteria</taxon>
        <taxon>Pseudomonadati</taxon>
        <taxon>Pseudomonadota</taxon>
        <taxon>Alphaproteobacteria</taxon>
        <taxon>Hyphomicrobiales</taxon>
        <taxon>Aurantimonadaceae</taxon>
        <taxon>Martelella</taxon>
    </lineage>
</organism>
<dbReference type="GO" id="GO:0042884">
    <property type="term" value="P:microcin transport"/>
    <property type="evidence" value="ECO:0007669"/>
    <property type="project" value="TreeGrafter"/>
</dbReference>
<dbReference type="eggNOG" id="COG4166">
    <property type="taxonomic scope" value="Bacteria"/>
</dbReference>
<protein>
    <submittedName>
        <fullName evidence="6">Oligopeptide-binding protein AppA</fullName>
    </submittedName>
</protein>
<comment type="similarity">
    <text evidence="2">Belongs to the bacterial solute-binding protein 5 family.</text>
</comment>
<dbReference type="InterPro" id="IPR039424">
    <property type="entry name" value="SBP_5"/>
</dbReference>
<keyword evidence="7" id="KW-1185">Reference proteome</keyword>
<dbReference type="PANTHER" id="PTHR30290">
    <property type="entry name" value="PERIPLASMIC BINDING COMPONENT OF ABC TRANSPORTER"/>
    <property type="match status" value="1"/>
</dbReference>
<dbReference type="SUPFAM" id="SSF53850">
    <property type="entry name" value="Periplasmic binding protein-like II"/>
    <property type="match status" value="1"/>
</dbReference>
<dbReference type="GO" id="GO:0015833">
    <property type="term" value="P:peptide transport"/>
    <property type="evidence" value="ECO:0007669"/>
    <property type="project" value="TreeGrafter"/>
</dbReference>
<evidence type="ECO:0000256" key="1">
    <source>
        <dbReference type="ARBA" id="ARBA00004418"/>
    </source>
</evidence>
<evidence type="ECO:0000256" key="3">
    <source>
        <dbReference type="ARBA" id="ARBA00022729"/>
    </source>
</evidence>
<evidence type="ECO:0000256" key="2">
    <source>
        <dbReference type="ARBA" id="ARBA00005695"/>
    </source>
</evidence>
<dbReference type="Proteomes" id="UP000191135">
    <property type="component" value="Chromosome"/>
</dbReference>
<accession>A0A1U9YYY2</accession>
<dbReference type="PIRSF" id="PIRSF002741">
    <property type="entry name" value="MppA"/>
    <property type="match status" value="1"/>
</dbReference>
<dbReference type="EMBL" id="CP020330">
    <property type="protein sequence ID" value="AQZ50634.1"/>
    <property type="molecule type" value="Genomic_DNA"/>
</dbReference>
<dbReference type="InterPro" id="IPR000914">
    <property type="entry name" value="SBP_5_dom"/>
</dbReference>
<proteinExistence type="inferred from homology"/>
<evidence type="ECO:0000256" key="4">
    <source>
        <dbReference type="SAM" id="SignalP"/>
    </source>
</evidence>
<dbReference type="OrthoDB" id="9803988at2"/>
<dbReference type="AlphaFoldDB" id="A0A1U9YYY2"/>
<dbReference type="PANTHER" id="PTHR30290:SF64">
    <property type="entry name" value="ABC TRANSPORTER PERIPLASMIC BINDING PROTEIN"/>
    <property type="match status" value="1"/>
</dbReference>
<gene>
    <name evidence="6" type="primary">appA_1</name>
    <name evidence="6" type="ORF">Mame_01266</name>
</gene>
<feature type="signal peptide" evidence="4">
    <location>
        <begin position="1"/>
        <end position="23"/>
    </location>
</feature>
<dbReference type="InterPro" id="IPR030678">
    <property type="entry name" value="Peptide/Ni-bd"/>
</dbReference>
<keyword evidence="3 4" id="KW-0732">Signal</keyword>
<evidence type="ECO:0000313" key="6">
    <source>
        <dbReference type="EMBL" id="AQZ50634.1"/>
    </source>
</evidence>
<sequence length="609" mass="67909" precursor="true">MWIKAARAIVIAVAGLSAPAVLAEDNGGGDWHYATALTGSPQYAQDFAHFDYANPDAPKGGELKLSATGTFDSLNPVPYGGNKAIGLGLVFETLMTSSEDEINAMYGLLAEGFRYPEDLSSVTYRLNPEAKFSDGEPVTPEDVVFSFDSFKALNAQYANYYRHVTSAEATGEREVTFHFDETGNRELPQIVGQLLVLPKHWFEDEDGTVVHDISASTLEKIVGSGPYVVDTVNPGSSITYRLNDDYWGRDLNVNVGRNNFGTVKYLYFADLDVAFEAFRAGTFDFWVETRAKRWATGYNFPAVKDGDVTREAVPNPLRTAGIMQALVPNNRRAPFDDKRVREALIYAFDFETINKNQLSDAYARDNSFWFGTDLASSGLPKGEELQILDSVRDLVPPDVFNKANKLPVGGTQEEARANLQKAFELLREAGFERQGGKLVNSETGEPFAFEILLDNPTLQVVVLPYVENLRKLGIDATVRVVDTSQYQNRVNDFDYDMIWELWAQSLSPGNEQFNYWGSQSADQPGSENYAGISDPGVDALIQKIVFADDRDTLVAATKALDRVLLANDYIIPLYYSRDYRIAYWNRITHGEFPEYGLDFPAGWWSTEAE</sequence>
<name>A0A1U9YYY2_9HYPH</name>
<dbReference type="RefSeq" id="WP_018065196.1">
    <property type="nucleotide sequence ID" value="NZ_AQWH01000011.1"/>
</dbReference>
<dbReference type="STRING" id="1122214.Mame_01266"/>
<dbReference type="GO" id="GO:0043190">
    <property type="term" value="C:ATP-binding cassette (ABC) transporter complex"/>
    <property type="evidence" value="ECO:0007669"/>
    <property type="project" value="InterPro"/>
</dbReference>
<evidence type="ECO:0000259" key="5">
    <source>
        <dbReference type="Pfam" id="PF00496"/>
    </source>
</evidence>
<dbReference type="GO" id="GO:0030288">
    <property type="term" value="C:outer membrane-bounded periplasmic space"/>
    <property type="evidence" value="ECO:0007669"/>
    <property type="project" value="TreeGrafter"/>
</dbReference>
<reference evidence="6 7" key="1">
    <citation type="submission" date="2017-03" db="EMBL/GenBank/DDBJ databases">
        <title>Foreign affairs: Plasmid Transfer between Roseobacters and Rhizobia.</title>
        <authorList>
            <person name="Bartling P."/>
            <person name="Bunk B."/>
            <person name="Overmann J."/>
            <person name="Brinkmann H."/>
            <person name="Petersen J."/>
        </authorList>
    </citation>
    <scope>NUCLEOTIDE SEQUENCE [LARGE SCALE GENOMIC DNA]</scope>
    <source>
        <strain evidence="6 7">MACL11</strain>
    </source>
</reference>
<dbReference type="Pfam" id="PF00496">
    <property type="entry name" value="SBP_bac_5"/>
    <property type="match status" value="1"/>
</dbReference>
<dbReference type="KEGG" id="mmed:Mame_01266"/>
<dbReference type="GO" id="GO:1904680">
    <property type="term" value="F:peptide transmembrane transporter activity"/>
    <property type="evidence" value="ECO:0007669"/>
    <property type="project" value="TreeGrafter"/>
</dbReference>
<dbReference type="Gene3D" id="3.10.105.10">
    <property type="entry name" value="Dipeptide-binding Protein, Domain 3"/>
    <property type="match status" value="1"/>
</dbReference>